<organism evidence="1 2">
    <name type="scientific">Nesidiocoris tenuis</name>
    <dbReference type="NCBI Taxonomy" id="355587"/>
    <lineage>
        <taxon>Eukaryota</taxon>
        <taxon>Metazoa</taxon>
        <taxon>Ecdysozoa</taxon>
        <taxon>Arthropoda</taxon>
        <taxon>Hexapoda</taxon>
        <taxon>Insecta</taxon>
        <taxon>Pterygota</taxon>
        <taxon>Neoptera</taxon>
        <taxon>Paraneoptera</taxon>
        <taxon>Hemiptera</taxon>
        <taxon>Heteroptera</taxon>
        <taxon>Panheteroptera</taxon>
        <taxon>Cimicomorpha</taxon>
        <taxon>Miridae</taxon>
        <taxon>Dicyphina</taxon>
        <taxon>Nesidiocoris</taxon>
    </lineage>
</organism>
<dbReference type="Proteomes" id="UP001307889">
    <property type="component" value="Chromosome 12"/>
</dbReference>
<proteinExistence type="predicted"/>
<name>A0ABN7BBU1_9HEMI</name>
<reference evidence="1 2" key="1">
    <citation type="submission" date="2023-09" db="EMBL/GenBank/DDBJ databases">
        <title>Nesidiocoris tenuis whole genome shotgun sequence.</title>
        <authorList>
            <person name="Shibata T."/>
            <person name="Shimoda M."/>
            <person name="Kobayashi T."/>
            <person name="Uehara T."/>
        </authorList>
    </citation>
    <scope>NUCLEOTIDE SEQUENCE [LARGE SCALE GENOMIC DNA]</scope>
    <source>
        <strain evidence="1 2">Japan</strain>
    </source>
</reference>
<protein>
    <submittedName>
        <fullName evidence="1">Uncharacterized protein</fullName>
    </submittedName>
</protein>
<gene>
    <name evidence="1" type="ORF">NTJ_13482</name>
</gene>
<evidence type="ECO:0000313" key="2">
    <source>
        <dbReference type="Proteomes" id="UP001307889"/>
    </source>
</evidence>
<accession>A0ABN7BBU1</accession>
<evidence type="ECO:0000313" key="1">
    <source>
        <dbReference type="EMBL" id="BET00666.1"/>
    </source>
</evidence>
<sequence>MCKNEPTGSVTVTLALDESKIESLVRKIEKQLEILRKELIVSCEEKRTRGIPFFCWYPAKDVHGMSTPKDDQSFLARDSRINVSGPQSDDKRCEYEWRRSGTGYFHQNVVPYPFGKVKMNFLVRISNLKNPLKCVGHGRDHLLVDPILFPRVSASLGTGSLGMVLNGSATKQKKK</sequence>
<dbReference type="EMBL" id="AP028920">
    <property type="protein sequence ID" value="BET00666.1"/>
    <property type="molecule type" value="Genomic_DNA"/>
</dbReference>
<keyword evidence="2" id="KW-1185">Reference proteome</keyword>